<evidence type="ECO:0000256" key="1">
    <source>
        <dbReference type="ARBA" id="ARBA00001947"/>
    </source>
</evidence>
<dbReference type="SUPFAM" id="SSF55486">
    <property type="entry name" value="Metalloproteases ('zincins'), catalytic domain"/>
    <property type="match status" value="1"/>
</dbReference>
<reference evidence="10" key="1">
    <citation type="submission" date="2023-04" db="EMBL/GenBank/DDBJ databases">
        <title>Sphingomonas sp. MAHUQ-71 isolated from rice field.</title>
        <authorList>
            <person name="Huq M.A."/>
        </authorList>
    </citation>
    <scope>NUCLEOTIDE SEQUENCE</scope>
    <source>
        <strain evidence="10">MAHUQ-71</strain>
    </source>
</reference>
<evidence type="ECO:0000313" key="11">
    <source>
        <dbReference type="Proteomes" id="UP001160625"/>
    </source>
</evidence>
<dbReference type="CDD" id="cd08662">
    <property type="entry name" value="M13"/>
    <property type="match status" value="1"/>
</dbReference>
<keyword evidence="7" id="KW-0732">Signal</keyword>
<evidence type="ECO:0000313" key="10">
    <source>
        <dbReference type="EMBL" id="MDH7637717.1"/>
    </source>
</evidence>
<dbReference type="PROSITE" id="PS51885">
    <property type="entry name" value="NEPRILYSIN"/>
    <property type="match status" value="1"/>
</dbReference>
<feature type="chain" id="PRO_5045526280" evidence="7">
    <location>
        <begin position="20"/>
        <end position="685"/>
    </location>
</feature>
<dbReference type="GO" id="GO:0016787">
    <property type="term" value="F:hydrolase activity"/>
    <property type="evidence" value="ECO:0007669"/>
    <property type="project" value="UniProtKB-KW"/>
</dbReference>
<dbReference type="InterPro" id="IPR042089">
    <property type="entry name" value="Peptidase_M13_dom_2"/>
</dbReference>
<evidence type="ECO:0000256" key="7">
    <source>
        <dbReference type="SAM" id="SignalP"/>
    </source>
</evidence>
<dbReference type="Pfam" id="PF01431">
    <property type="entry name" value="Peptidase_M13"/>
    <property type="match status" value="1"/>
</dbReference>
<evidence type="ECO:0000256" key="2">
    <source>
        <dbReference type="ARBA" id="ARBA00022670"/>
    </source>
</evidence>
<comment type="caution">
    <text evidence="10">The sequence shown here is derived from an EMBL/GenBank/DDBJ whole genome shotgun (WGS) entry which is preliminary data.</text>
</comment>
<dbReference type="Pfam" id="PF05649">
    <property type="entry name" value="Peptidase_M13_N"/>
    <property type="match status" value="1"/>
</dbReference>
<evidence type="ECO:0000256" key="3">
    <source>
        <dbReference type="ARBA" id="ARBA00022723"/>
    </source>
</evidence>
<dbReference type="Proteomes" id="UP001160625">
    <property type="component" value="Unassembled WGS sequence"/>
</dbReference>
<feature type="domain" description="Peptidase M13 N-terminal" evidence="9">
    <location>
        <begin position="43"/>
        <end position="430"/>
    </location>
</feature>
<evidence type="ECO:0000256" key="6">
    <source>
        <dbReference type="ARBA" id="ARBA00023049"/>
    </source>
</evidence>
<protein>
    <submittedName>
        <fullName evidence="10">M13 family metallopeptidase</fullName>
        <ecNumber evidence="10">3.4.24.-</ecNumber>
    </submittedName>
</protein>
<organism evidence="10 11">
    <name type="scientific">Sphingomonas oryzagri</name>
    <dbReference type="NCBI Taxonomy" id="3042314"/>
    <lineage>
        <taxon>Bacteria</taxon>
        <taxon>Pseudomonadati</taxon>
        <taxon>Pseudomonadota</taxon>
        <taxon>Alphaproteobacteria</taxon>
        <taxon>Sphingomonadales</taxon>
        <taxon>Sphingomonadaceae</taxon>
        <taxon>Sphingomonas</taxon>
    </lineage>
</organism>
<dbReference type="RefSeq" id="WP_281043059.1">
    <property type="nucleotide sequence ID" value="NZ_JARYGZ010000001.1"/>
</dbReference>
<dbReference type="InterPro" id="IPR008753">
    <property type="entry name" value="Peptidase_M13_N"/>
</dbReference>
<keyword evidence="5" id="KW-0862">Zinc</keyword>
<dbReference type="PRINTS" id="PR00786">
    <property type="entry name" value="NEPRILYSIN"/>
</dbReference>
<feature type="signal peptide" evidence="7">
    <location>
        <begin position="1"/>
        <end position="19"/>
    </location>
</feature>
<name>A0ABT6MXJ8_9SPHN</name>
<comment type="cofactor">
    <cofactor evidence="1">
        <name>Zn(2+)</name>
        <dbReference type="ChEBI" id="CHEBI:29105"/>
    </cofactor>
</comment>
<dbReference type="Gene3D" id="3.40.390.10">
    <property type="entry name" value="Collagenase (Catalytic Domain)"/>
    <property type="match status" value="1"/>
</dbReference>
<dbReference type="InterPro" id="IPR000718">
    <property type="entry name" value="Peptidase_M13"/>
</dbReference>
<keyword evidence="3" id="KW-0479">Metal-binding</keyword>
<evidence type="ECO:0000259" key="9">
    <source>
        <dbReference type="Pfam" id="PF05649"/>
    </source>
</evidence>
<evidence type="ECO:0000259" key="8">
    <source>
        <dbReference type="Pfam" id="PF01431"/>
    </source>
</evidence>
<sequence>MIARSAPAAVRASILLGCAALTIAAATTSGGIDLAGIDHSVRPGDDFDAYANGSWRASAEIPADRTSAGSFLEMFRKSESRTTEIVLEASGAHAPAGSDQHRIADAYAALMNQDAIERRGLAPLAGDLAAIETIQDRRQLSAQLGSTLRADVDPINATSLHTENLFGLFVTQSLHDPSTTIPYLLQGGLGLADRDYYLSDKPAMAGIRTAYRAYVERFLTLAGRTDAAAGADRIMALETKIAAAQATIVETQDIHKADIIWQQTDFPSNAPGIDWASFFSTAGLASQPQFDVWQPTAIAKLSTLVASEPLDEWKDWLIFHRLNTLTIALPQAFDRAHFDFYEKTLTGTEQQAPRQRRAVAEVGREMGDAVGRLYVQRYFPASSKASIQTMVRNILAAFDRRVAALPWMAPATKVEARHKIETMQVGIGYPDSWRDYSDLEIQADDPVGNLQRASLWAYHHQLAKIGRPVDRGEWWMVPQRVNSVNLPLQNALNFPAAVLVAPMYDPSADAAVNYGAAGAWIGHEISHAFDDSGADFDASGRLTNWWTPADLQHFKAAGAALAAQYDRYEAAPGLHLNGQQELSENIADLAGLAAAYDAYHASLHGKPPPVIGGLTGDQRFFLGFAQVWRAKSRDKALRAQVATDVHAPAAFRIRTVRNLDPWYSAFGVAPGQALYLSPGQRVRIW</sequence>
<dbReference type="EMBL" id="JARYGZ010000001">
    <property type="protein sequence ID" value="MDH7637717.1"/>
    <property type="molecule type" value="Genomic_DNA"/>
</dbReference>
<feature type="domain" description="Peptidase M13 C-terminal" evidence="8">
    <location>
        <begin position="482"/>
        <end position="682"/>
    </location>
</feature>
<dbReference type="InterPro" id="IPR024079">
    <property type="entry name" value="MetalloPept_cat_dom_sf"/>
</dbReference>
<dbReference type="PANTHER" id="PTHR11733">
    <property type="entry name" value="ZINC METALLOPROTEASE FAMILY M13 NEPRILYSIN-RELATED"/>
    <property type="match status" value="1"/>
</dbReference>
<keyword evidence="11" id="KW-1185">Reference proteome</keyword>
<keyword evidence="2" id="KW-0645">Protease</keyword>
<accession>A0ABT6MXJ8</accession>
<keyword evidence="6" id="KW-0482">Metalloprotease</keyword>
<evidence type="ECO:0000256" key="5">
    <source>
        <dbReference type="ARBA" id="ARBA00022833"/>
    </source>
</evidence>
<keyword evidence="4 10" id="KW-0378">Hydrolase</keyword>
<dbReference type="Gene3D" id="1.10.1380.10">
    <property type="entry name" value="Neutral endopeptidase , domain2"/>
    <property type="match status" value="1"/>
</dbReference>
<gene>
    <name evidence="10" type="ORF">QGN17_03140</name>
</gene>
<proteinExistence type="predicted"/>
<evidence type="ECO:0000256" key="4">
    <source>
        <dbReference type="ARBA" id="ARBA00022801"/>
    </source>
</evidence>
<dbReference type="EC" id="3.4.24.-" evidence="10"/>
<dbReference type="PANTHER" id="PTHR11733:SF211">
    <property type="entry name" value="OLIGOPEPTIDASE LIPOPROTEIN M13 FAMILY"/>
    <property type="match status" value="1"/>
</dbReference>
<dbReference type="InterPro" id="IPR018497">
    <property type="entry name" value="Peptidase_M13_C"/>
</dbReference>